<dbReference type="PANTHER" id="PTHR21646:SF76">
    <property type="entry name" value="UBIQUITIN CARBOXYL-TERMINAL HYDROLASE 32"/>
    <property type="match status" value="1"/>
</dbReference>
<dbReference type="GO" id="GO:0005509">
    <property type="term" value="F:calcium ion binding"/>
    <property type="evidence" value="ECO:0007669"/>
    <property type="project" value="InterPro"/>
</dbReference>
<accession>A0AA88KZQ2</accession>
<evidence type="ECO:0000259" key="5">
    <source>
        <dbReference type="PROSITE" id="PS50235"/>
    </source>
</evidence>
<evidence type="ECO:0000259" key="6">
    <source>
        <dbReference type="PROSITE" id="PS51283"/>
    </source>
</evidence>
<dbReference type="InterPro" id="IPR006615">
    <property type="entry name" value="Pept_C19_DUSP"/>
</dbReference>
<dbReference type="Gene3D" id="3.30.2230.10">
    <property type="entry name" value="DUSP-like"/>
    <property type="match status" value="1"/>
</dbReference>
<protein>
    <recommendedName>
        <fullName evidence="2">ubiquitinyl hydrolase 1</fullName>
        <ecNumber evidence="2">3.4.19.12</ecNumber>
    </recommendedName>
</protein>
<dbReference type="Pfam" id="PF00443">
    <property type="entry name" value="UCH"/>
    <property type="match status" value="1"/>
</dbReference>
<dbReference type="Gene3D" id="3.90.70.10">
    <property type="entry name" value="Cysteine proteinases"/>
    <property type="match status" value="1"/>
</dbReference>
<dbReference type="InterPro" id="IPR011992">
    <property type="entry name" value="EF-hand-dom_pair"/>
</dbReference>
<reference evidence="7" key="1">
    <citation type="submission" date="2023-07" db="EMBL/GenBank/DDBJ databases">
        <title>Chromosome-level genome assembly of Artemia franciscana.</title>
        <authorList>
            <person name="Jo E."/>
        </authorList>
    </citation>
    <scope>NUCLEOTIDE SEQUENCE</scope>
    <source>
        <tissue evidence="7">Whole body</tissue>
    </source>
</reference>
<dbReference type="SUPFAM" id="SSF47473">
    <property type="entry name" value="EF-hand"/>
    <property type="match status" value="1"/>
</dbReference>
<evidence type="ECO:0000313" key="8">
    <source>
        <dbReference type="Proteomes" id="UP001187531"/>
    </source>
</evidence>
<dbReference type="Pfam" id="PF06337">
    <property type="entry name" value="DUSP"/>
    <property type="match status" value="1"/>
</dbReference>
<dbReference type="PROSITE" id="PS50222">
    <property type="entry name" value="EF_HAND_2"/>
    <property type="match status" value="1"/>
</dbReference>
<keyword evidence="8" id="KW-1185">Reference proteome</keyword>
<comment type="caution">
    <text evidence="7">The sequence shown here is derived from an EMBL/GenBank/DDBJ whole genome shotgun (WGS) entry which is preliminary data.</text>
</comment>
<dbReference type="SUPFAM" id="SSF54001">
    <property type="entry name" value="Cysteine proteinases"/>
    <property type="match status" value="1"/>
</dbReference>
<feature type="region of interest" description="Disordered" evidence="3">
    <location>
        <begin position="312"/>
        <end position="335"/>
    </location>
</feature>
<dbReference type="GO" id="GO:0016579">
    <property type="term" value="P:protein deubiquitination"/>
    <property type="evidence" value="ECO:0007669"/>
    <property type="project" value="InterPro"/>
</dbReference>
<dbReference type="InterPro" id="IPR035927">
    <property type="entry name" value="DUSP-like_sf"/>
</dbReference>
<feature type="domain" description="USP" evidence="5">
    <location>
        <begin position="490"/>
        <end position="731"/>
    </location>
</feature>
<sequence length="731" mass="82786">MRLRQDERPDSGNQADYETFRCWVADYPSASSVIKWLLYEPRPISLSGEMDSPTFYQTLAGVTHFTIPFPSSHQKLCDRLCDGLFSALDENRDLHIDFKEEVCGISAACRGPLAERLKFAFKVWDKDREGVLRDESLNDMLSTFLVIANFPRELTEEEVIAGVTEMKSSISTNYNINNGFVLEDFLLWSFADSTAQSFVTFISQLFTVYFGLKPPNRREEGEAILSWLRLRKKFPPPNAQLWYLISIEWWKLWLDYVLLEAQSYETLGLQRPTLHHSVSASSLVSYTNTTAAESGDDSKSLVSFKSIDKKLHSKPGPIDNSTLLAPEQPKFRPKPDGRSEIELYPVLLKIHRHNSAPASVPPPSIGMAFSSVVLSGGYGYFGLTGGKPTRYLAYTACFNKSANIGQVMNYLCGRLNLTCDNFRLWHMKEGEEFTLLDQEKATLESLGFQEDNVLLEVRSPDQTWPEEIGSLASGSQTKFIRCEKVKSGTTGLYNLGNTCFMNSALQCVSNTKPLTEYFTERNYMKELNRTNPLGMKGQMALSYGQLVKNLWDGLSKNISPGVLRDTIYKYAPRFGDCQQHDAQELLAFLLDGLHEDLNRITEKPYVELKDSDGRPDEEVATEAWDNHLRRNRSIIVDLFHGQLKSKLTCVACERESVRFDPFTYLSLPLPLDNFIHVEVMYLPVDGEKPIKYGILLGAGSHYRDILEKLTTLAGKQSDQLKLAYVCGSRIQ</sequence>
<dbReference type="Gene3D" id="1.10.238.10">
    <property type="entry name" value="EF-hand"/>
    <property type="match status" value="1"/>
</dbReference>
<evidence type="ECO:0000256" key="3">
    <source>
        <dbReference type="SAM" id="MobiDB-lite"/>
    </source>
</evidence>
<dbReference type="PROSITE" id="PS00972">
    <property type="entry name" value="USP_1"/>
    <property type="match status" value="1"/>
</dbReference>
<dbReference type="EC" id="3.4.19.12" evidence="2"/>
<dbReference type="Gene3D" id="3.10.20.90">
    <property type="entry name" value="Phosphatidylinositol 3-kinase Catalytic Subunit, Chain A, domain 1"/>
    <property type="match status" value="1"/>
</dbReference>
<evidence type="ECO:0000256" key="2">
    <source>
        <dbReference type="ARBA" id="ARBA00012759"/>
    </source>
</evidence>
<dbReference type="AlphaFoldDB" id="A0AA88KZQ2"/>
<dbReference type="PROSITE" id="PS51283">
    <property type="entry name" value="DUSP"/>
    <property type="match status" value="1"/>
</dbReference>
<dbReference type="Proteomes" id="UP001187531">
    <property type="component" value="Unassembled WGS sequence"/>
</dbReference>
<dbReference type="PROSITE" id="PS50235">
    <property type="entry name" value="USP_3"/>
    <property type="match status" value="1"/>
</dbReference>
<evidence type="ECO:0000313" key="7">
    <source>
        <dbReference type="EMBL" id="KAK2708164.1"/>
    </source>
</evidence>
<dbReference type="InterPro" id="IPR050185">
    <property type="entry name" value="Ub_carboxyl-term_hydrolase"/>
</dbReference>
<dbReference type="PANTHER" id="PTHR21646">
    <property type="entry name" value="UBIQUITIN CARBOXYL-TERMINAL HYDROLASE"/>
    <property type="match status" value="1"/>
</dbReference>
<dbReference type="EMBL" id="JAVRJZ010000018">
    <property type="protein sequence ID" value="KAK2708164.1"/>
    <property type="molecule type" value="Genomic_DNA"/>
</dbReference>
<comment type="catalytic activity">
    <reaction evidence="1">
        <text>Thiol-dependent hydrolysis of ester, thioester, amide, peptide and isopeptide bonds formed by the C-terminal Gly of ubiquitin (a 76-residue protein attached to proteins as an intracellular targeting signal).</text>
        <dbReference type="EC" id="3.4.19.12"/>
    </reaction>
</comment>
<dbReference type="SUPFAM" id="SSF143791">
    <property type="entry name" value="DUSP-like"/>
    <property type="match status" value="1"/>
</dbReference>
<dbReference type="InterPro" id="IPR002048">
    <property type="entry name" value="EF_hand_dom"/>
</dbReference>
<dbReference type="InterPro" id="IPR018200">
    <property type="entry name" value="USP_CS"/>
</dbReference>
<dbReference type="GO" id="GO:0004843">
    <property type="term" value="F:cysteine-type deubiquitinase activity"/>
    <property type="evidence" value="ECO:0007669"/>
    <property type="project" value="UniProtKB-EC"/>
</dbReference>
<name>A0AA88KZQ2_ARTSF</name>
<proteinExistence type="predicted"/>
<evidence type="ECO:0000256" key="1">
    <source>
        <dbReference type="ARBA" id="ARBA00000707"/>
    </source>
</evidence>
<feature type="domain" description="EF-hand" evidence="4">
    <location>
        <begin position="112"/>
        <end position="147"/>
    </location>
</feature>
<feature type="non-terminal residue" evidence="7">
    <location>
        <position position="1"/>
    </location>
</feature>
<gene>
    <name evidence="7" type="ORF">QYM36_013927</name>
</gene>
<dbReference type="InterPro" id="IPR038765">
    <property type="entry name" value="Papain-like_cys_pep_sf"/>
</dbReference>
<evidence type="ECO:0000259" key="4">
    <source>
        <dbReference type="PROSITE" id="PS50222"/>
    </source>
</evidence>
<dbReference type="InterPro" id="IPR001394">
    <property type="entry name" value="Peptidase_C19_UCH"/>
</dbReference>
<dbReference type="InterPro" id="IPR028889">
    <property type="entry name" value="USP"/>
</dbReference>
<dbReference type="GO" id="GO:0005794">
    <property type="term" value="C:Golgi apparatus"/>
    <property type="evidence" value="ECO:0007669"/>
    <property type="project" value="TreeGrafter"/>
</dbReference>
<organism evidence="7 8">
    <name type="scientific">Artemia franciscana</name>
    <name type="common">Brine shrimp</name>
    <name type="synonym">Artemia sanfranciscana</name>
    <dbReference type="NCBI Taxonomy" id="6661"/>
    <lineage>
        <taxon>Eukaryota</taxon>
        <taxon>Metazoa</taxon>
        <taxon>Ecdysozoa</taxon>
        <taxon>Arthropoda</taxon>
        <taxon>Crustacea</taxon>
        <taxon>Branchiopoda</taxon>
        <taxon>Anostraca</taxon>
        <taxon>Artemiidae</taxon>
        <taxon>Artemia</taxon>
    </lineage>
</organism>
<feature type="domain" description="DUSP" evidence="6">
    <location>
        <begin position="215"/>
        <end position="394"/>
    </location>
</feature>